<reference evidence="4" key="1">
    <citation type="submission" date="2022-12" db="EMBL/GenBank/DDBJ databases">
        <authorList>
            <person name="Petersen C."/>
        </authorList>
    </citation>
    <scope>NUCLEOTIDE SEQUENCE</scope>
    <source>
        <strain evidence="4">IBT 3081</strain>
    </source>
</reference>
<dbReference type="RefSeq" id="XP_056577639.1">
    <property type="nucleotide sequence ID" value="XM_056721389.1"/>
</dbReference>
<dbReference type="PANTHER" id="PTHR35391">
    <property type="entry name" value="C2H2-TYPE DOMAIN-CONTAINING PROTEIN-RELATED"/>
    <property type="match status" value="1"/>
</dbReference>
<dbReference type="Proteomes" id="UP001147752">
    <property type="component" value="Unassembled WGS sequence"/>
</dbReference>
<feature type="domain" description="Oxidoreductase acuF-like C2H2 type zinc-finger" evidence="2">
    <location>
        <begin position="282"/>
        <end position="309"/>
    </location>
</feature>
<dbReference type="Pfam" id="PF26118">
    <property type="entry name" value="DUF8035"/>
    <property type="match status" value="1"/>
</dbReference>
<name>A0A9W9S8N8_9EURO</name>
<feature type="region of interest" description="Disordered" evidence="1">
    <location>
        <begin position="507"/>
        <end position="620"/>
    </location>
</feature>
<feature type="region of interest" description="Disordered" evidence="1">
    <location>
        <begin position="388"/>
        <end position="432"/>
    </location>
</feature>
<evidence type="ECO:0000259" key="2">
    <source>
        <dbReference type="Pfam" id="PF26082"/>
    </source>
</evidence>
<accession>A0A9W9S8N8</accession>
<feature type="compositionally biased region" description="Polar residues" evidence="1">
    <location>
        <begin position="507"/>
        <end position="516"/>
    </location>
</feature>
<sequence>MDATIATVLSQCLKEFTESINSGALARYENEVSQRRWSDELGRLRIWAGNIGAHQTGQSSLDYRLRDASHLKNETMKILQRMVRVLQDLADVMNEEEEDQLGIDEGFPDTSDTEMDDQNNEMTDIQVLYQSLRNIINLLFRISMAIRRPADHDRLLGIKIKNASFFEPWAQQHVSHKFPNAEATITSRLSAAMARQKAVLKYFERHKAKLSKGLVATGDTESNYLSETVATEMAMADDMDQLQFLETNSMSGISQTSYAPSMFTANESLSIPNAPKESADNSPFECPYCCIVITIRNTKDWARHIFRDLMPYVCLSPECSTPSKLYGSRRQWYQHICEAHSVPADPQSVLNCPLCQTDIRPPLTFERHVGHHMEQLALFVLPREDPDPVEQAQLGASSEPGSLAVAGDTRNPSSDSEEGASQNEYEDASTRRVVEDFGADETHARKSTVYPVFDNAPYPPSKISLDRSDWSTRSREESSGQNYFEGIGLVPNAGSPPYPQKLLFEYSPTTSPSIGSVTVAGRSTDRESKRHHSTPHGRRSDLDIDTSGDDLPNYLSGHREGGEQSATMMGSRKVDDSDIPSLDSLQLNPSSKYTNRQKMSESDKHVEGIDAGSSSAINPEIPAKGILKPQQGNLPEDPDPIRAAGARWTKIDQRLVSPEALKAGNESFEEVSEYVVVLRVLTKEEIQEYAIKTQEIRGMLWLFHLVF</sequence>
<reference evidence="4" key="2">
    <citation type="journal article" date="2023" name="IMA Fungus">
        <title>Comparative genomic study of the Penicillium genus elucidates a diverse pangenome and 15 lateral gene transfer events.</title>
        <authorList>
            <person name="Petersen C."/>
            <person name="Sorensen T."/>
            <person name="Nielsen M.R."/>
            <person name="Sondergaard T.E."/>
            <person name="Sorensen J.L."/>
            <person name="Fitzpatrick D.A."/>
            <person name="Frisvad J.C."/>
            <person name="Nielsen K.L."/>
        </authorList>
    </citation>
    <scope>NUCLEOTIDE SEQUENCE</scope>
    <source>
        <strain evidence="4">IBT 3081</strain>
    </source>
</reference>
<proteinExistence type="predicted"/>
<feature type="domain" description="DUF8035" evidence="3">
    <location>
        <begin position="646"/>
        <end position="697"/>
    </location>
</feature>
<gene>
    <name evidence="4" type="ORF">N7517_003659</name>
</gene>
<evidence type="ECO:0000313" key="4">
    <source>
        <dbReference type="EMBL" id="KAJ5371653.1"/>
    </source>
</evidence>
<dbReference type="PANTHER" id="PTHR35391:SF7">
    <property type="entry name" value="C2H2-TYPE DOMAIN-CONTAINING PROTEIN"/>
    <property type="match status" value="1"/>
</dbReference>
<evidence type="ECO:0000313" key="5">
    <source>
        <dbReference type="Proteomes" id="UP001147752"/>
    </source>
</evidence>
<protein>
    <recommendedName>
        <fullName evidence="6">Prion-inhibition and propagation HeLo domain-containing protein</fullName>
    </recommendedName>
</protein>
<feature type="compositionally biased region" description="Polar residues" evidence="1">
    <location>
        <begin position="410"/>
        <end position="423"/>
    </location>
</feature>
<feature type="compositionally biased region" description="Polar residues" evidence="1">
    <location>
        <begin position="583"/>
        <end position="597"/>
    </location>
</feature>
<evidence type="ECO:0000256" key="1">
    <source>
        <dbReference type="SAM" id="MobiDB-lite"/>
    </source>
</evidence>
<feature type="region of interest" description="Disordered" evidence="1">
    <location>
        <begin position="451"/>
        <end position="485"/>
    </location>
</feature>
<dbReference type="Pfam" id="PF26082">
    <property type="entry name" value="zf-C2H2_AcuF"/>
    <property type="match status" value="1"/>
</dbReference>
<dbReference type="GeneID" id="81460572"/>
<feature type="compositionally biased region" description="Basic and acidic residues" evidence="1">
    <location>
        <begin position="464"/>
        <end position="478"/>
    </location>
</feature>
<evidence type="ECO:0000259" key="3">
    <source>
        <dbReference type="Pfam" id="PF26118"/>
    </source>
</evidence>
<dbReference type="AlphaFoldDB" id="A0A9W9S8N8"/>
<feature type="compositionally biased region" description="Basic and acidic residues" evidence="1">
    <location>
        <begin position="598"/>
        <end position="608"/>
    </location>
</feature>
<keyword evidence="5" id="KW-1185">Reference proteome</keyword>
<organism evidence="4 5">
    <name type="scientific">Penicillium concentricum</name>
    <dbReference type="NCBI Taxonomy" id="293559"/>
    <lineage>
        <taxon>Eukaryota</taxon>
        <taxon>Fungi</taxon>
        <taxon>Dikarya</taxon>
        <taxon>Ascomycota</taxon>
        <taxon>Pezizomycotina</taxon>
        <taxon>Eurotiomycetes</taxon>
        <taxon>Eurotiomycetidae</taxon>
        <taxon>Eurotiales</taxon>
        <taxon>Aspergillaceae</taxon>
        <taxon>Penicillium</taxon>
    </lineage>
</organism>
<comment type="caution">
    <text evidence="4">The sequence shown here is derived from an EMBL/GenBank/DDBJ whole genome shotgun (WGS) entry which is preliminary data.</text>
</comment>
<evidence type="ECO:0008006" key="6">
    <source>
        <dbReference type="Google" id="ProtNLM"/>
    </source>
</evidence>
<dbReference type="EMBL" id="JAPZBT010000002">
    <property type="protein sequence ID" value="KAJ5371653.1"/>
    <property type="molecule type" value="Genomic_DNA"/>
</dbReference>
<dbReference type="InterPro" id="IPR058925">
    <property type="entry name" value="zf-C2H2_AcuF"/>
</dbReference>
<dbReference type="OrthoDB" id="6133115at2759"/>
<dbReference type="InterPro" id="IPR058348">
    <property type="entry name" value="DUF8035"/>
</dbReference>